<keyword evidence="4" id="KW-0560">Oxidoreductase</keyword>
<dbReference type="PROSITE" id="PS51184">
    <property type="entry name" value="JMJC"/>
    <property type="match status" value="1"/>
</dbReference>
<dbReference type="GO" id="GO:0046872">
    <property type="term" value="F:metal ion binding"/>
    <property type="evidence" value="ECO:0007669"/>
    <property type="project" value="UniProtKB-KW"/>
</dbReference>
<keyword evidence="8" id="KW-1185">Reference proteome</keyword>
<dbReference type="OrthoDB" id="9764016at2"/>
<name>A0A1I2RHE4_9GAMM</name>
<evidence type="ECO:0000256" key="4">
    <source>
        <dbReference type="ARBA" id="ARBA00023002"/>
    </source>
</evidence>
<dbReference type="AlphaFoldDB" id="A0A1I2RHE4"/>
<evidence type="ECO:0000313" key="7">
    <source>
        <dbReference type="EMBL" id="SFG39850.1"/>
    </source>
</evidence>
<keyword evidence="7" id="KW-0687">Ribonucleoprotein</keyword>
<keyword evidence="5" id="KW-0408">Iron</keyword>
<dbReference type="GO" id="GO:0016706">
    <property type="term" value="F:2-oxoglutarate-dependent dioxygenase activity"/>
    <property type="evidence" value="ECO:0007669"/>
    <property type="project" value="TreeGrafter"/>
</dbReference>
<comment type="cofactor">
    <cofactor evidence="1">
        <name>Fe(2+)</name>
        <dbReference type="ChEBI" id="CHEBI:29033"/>
    </cofactor>
</comment>
<dbReference type="Gene3D" id="2.60.120.650">
    <property type="entry name" value="Cupin"/>
    <property type="match status" value="1"/>
</dbReference>
<evidence type="ECO:0000256" key="5">
    <source>
        <dbReference type="ARBA" id="ARBA00023004"/>
    </source>
</evidence>
<dbReference type="STRING" id="1045558.SAMN05216175_106113"/>
<dbReference type="GO" id="GO:0005840">
    <property type="term" value="C:ribosome"/>
    <property type="evidence" value="ECO:0007669"/>
    <property type="project" value="UniProtKB-KW"/>
</dbReference>
<dbReference type="Proteomes" id="UP000198623">
    <property type="component" value="Unassembled WGS sequence"/>
</dbReference>
<dbReference type="Pfam" id="PF20514">
    <property type="entry name" value="WHD_ROXA"/>
    <property type="match status" value="1"/>
</dbReference>
<reference evidence="8" key="1">
    <citation type="submission" date="2016-10" db="EMBL/GenBank/DDBJ databases">
        <authorList>
            <person name="Varghese N."/>
            <person name="Submissions S."/>
        </authorList>
    </citation>
    <scope>NUCLEOTIDE SEQUENCE [LARGE SCALE GENOMIC DNA]</scope>
    <source>
        <strain evidence="8">CGMCC 1.10971</strain>
    </source>
</reference>
<gene>
    <name evidence="7" type="ORF">SAMN05216175_106113</name>
</gene>
<dbReference type="Gene3D" id="3.40.366.30">
    <property type="entry name" value="50S ribosomal protein L16 arginine hydroxylase, Chain A, Domain 2"/>
    <property type="match status" value="1"/>
</dbReference>
<keyword evidence="3" id="KW-0223">Dioxygenase</keyword>
<dbReference type="SUPFAM" id="SSF51197">
    <property type="entry name" value="Clavaminate synthase-like"/>
    <property type="match status" value="1"/>
</dbReference>
<dbReference type="RefSeq" id="WP_090727782.1">
    <property type="nucleotide sequence ID" value="NZ_FOOU01000006.1"/>
</dbReference>
<dbReference type="CDD" id="cd02208">
    <property type="entry name" value="cupin_RmlC-like"/>
    <property type="match status" value="1"/>
</dbReference>
<dbReference type="Pfam" id="PF08007">
    <property type="entry name" value="JmjC_2"/>
    <property type="match status" value="1"/>
</dbReference>
<dbReference type="InterPro" id="IPR039994">
    <property type="entry name" value="NO66-like"/>
</dbReference>
<evidence type="ECO:0000313" key="8">
    <source>
        <dbReference type="Proteomes" id="UP000198623"/>
    </source>
</evidence>
<dbReference type="InterPro" id="IPR003347">
    <property type="entry name" value="JmjC_dom"/>
</dbReference>
<evidence type="ECO:0000256" key="3">
    <source>
        <dbReference type="ARBA" id="ARBA00022964"/>
    </source>
</evidence>
<evidence type="ECO:0000256" key="1">
    <source>
        <dbReference type="ARBA" id="ARBA00001954"/>
    </source>
</evidence>
<dbReference type="PANTHER" id="PTHR13096:SF8">
    <property type="entry name" value="RIBOSOMAL OXYGENASE 1"/>
    <property type="match status" value="1"/>
</dbReference>
<sequence length="387" mass="44021">MIPTFPLGEMSAETFLRDYWQKKPLLIRNAFPDFEPPVSADELAGLACEEDVESRLVIQDAEGEQWALENGPFEDMRFSSLPESHWTLLVQAVDHWVPEANALLEQFRFIPSWRIDDLMVSYATKGGGVGPHYDNYDVFLIQASGQRRWEIGGIFGEDSPRRDDTPVMILPEWQAEETFLLNPGDMLYIPPRVGHNGTAESDDCMTYSVGFRAPSHADILRQFTDFVGEQLKSETRYSDPDLTLQQSPGLIRQTDIEKVRSIMTDYLNEPDLLENWFGQFMTEHKYPDQAASTDEDEQYSVEELTDYLQDGGQLYRSEGSRFAYREKTDGSVVLFVNGEACEISAESTDFVRALCDLPAISADCISTREAQEVLTELYNMEALYGEE</sequence>
<keyword evidence="7" id="KW-0689">Ribosomal protein</keyword>
<organism evidence="7 8">
    <name type="scientific">Neptunomonas qingdaonensis</name>
    <dbReference type="NCBI Taxonomy" id="1045558"/>
    <lineage>
        <taxon>Bacteria</taxon>
        <taxon>Pseudomonadati</taxon>
        <taxon>Pseudomonadota</taxon>
        <taxon>Gammaproteobacteria</taxon>
        <taxon>Oceanospirillales</taxon>
        <taxon>Oceanospirillaceae</taxon>
        <taxon>Neptunomonas</taxon>
    </lineage>
</organism>
<feature type="domain" description="JmjC" evidence="6">
    <location>
        <begin position="99"/>
        <end position="228"/>
    </location>
</feature>
<dbReference type="EMBL" id="FOOU01000006">
    <property type="protein sequence ID" value="SFG39850.1"/>
    <property type="molecule type" value="Genomic_DNA"/>
</dbReference>
<dbReference type="PANTHER" id="PTHR13096">
    <property type="entry name" value="MINA53 MYC INDUCED NUCLEAR ANTIGEN"/>
    <property type="match status" value="1"/>
</dbReference>
<evidence type="ECO:0000256" key="2">
    <source>
        <dbReference type="ARBA" id="ARBA00022723"/>
    </source>
</evidence>
<keyword evidence="2" id="KW-0479">Metal-binding</keyword>
<accession>A0A1I2RHE4</accession>
<protein>
    <submittedName>
        <fullName evidence="7">50S ribosomal protein L16 3-hydroxylase</fullName>
    </submittedName>
</protein>
<dbReference type="SMART" id="SM00558">
    <property type="entry name" value="JmjC"/>
    <property type="match status" value="1"/>
</dbReference>
<dbReference type="InterPro" id="IPR046799">
    <property type="entry name" value="ROXA-like_wH"/>
</dbReference>
<evidence type="ECO:0000259" key="6">
    <source>
        <dbReference type="PROSITE" id="PS51184"/>
    </source>
</evidence>
<proteinExistence type="predicted"/>